<dbReference type="Gene3D" id="3.30.2010.10">
    <property type="entry name" value="Metalloproteases ('zincins'), catalytic domain"/>
    <property type="match status" value="1"/>
</dbReference>
<dbReference type="Pfam" id="PF01435">
    <property type="entry name" value="Peptidase_M48"/>
    <property type="match status" value="1"/>
</dbReference>
<feature type="transmembrane region" description="Helical" evidence="11">
    <location>
        <begin position="170"/>
        <end position="193"/>
    </location>
</feature>
<feature type="domain" description="Peptidase M48" evidence="12">
    <location>
        <begin position="93"/>
        <end position="319"/>
    </location>
</feature>
<feature type="transmembrane region" description="Helical" evidence="11">
    <location>
        <begin position="18"/>
        <end position="40"/>
    </location>
</feature>
<protein>
    <submittedName>
        <fullName evidence="13">M48 family metallopeptidase</fullName>
    </submittedName>
</protein>
<keyword evidence="3 11" id="KW-0812">Transmembrane</keyword>
<dbReference type="PANTHER" id="PTHR43221">
    <property type="entry name" value="PROTEASE HTPX"/>
    <property type="match status" value="1"/>
</dbReference>
<keyword evidence="8 10" id="KW-0482">Metalloprotease</keyword>
<dbReference type="KEGG" id="fuv:JR347_09280"/>
<dbReference type="RefSeq" id="WP_205723772.1">
    <property type="nucleotide sequence ID" value="NZ_CP070608.1"/>
</dbReference>
<keyword evidence="1" id="KW-1003">Cell membrane</keyword>
<evidence type="ECO:0000256" key="5">
    <source>
        <dbReference type="ARBA" id="ARBA00022801"/>
    </source>
</evidence>
<evidence type="ECO:0000256" key="7">
    <source>
        <dbReference type="ARBA" id="ARBA00022989"/>
    </source>
</evidence>
<dbReference type="AlphaFoldDB" id="A0A975A2A8"/>
<keyword evidence="2 10" id="KW-0645">Protease</keyword>
<keyword evidence="7 11" id="KW-1133">Transmembrane helix</keyword>
<keyword evidence="4" id="KW-0479">Metal-binding</keyword>
<evidence type="ECO:0000259" key="12">
    <source>
        <dbReference type="Pfam" id="PF01435"/>
    </source>
</evidence>
<reference evidence="13" key="1">
    <citation type="submission" date="2021-02" db="EMBL/GenBank/DDBJ databases">
        <title>Fulvivirga sp. S481 isolated from sea water.</title>
        <authorList>
            <person name="Bae S.S."/>
            <person name="Baek K."/>
        </authorList>
    </citation>
    <scope>NUCLEOTIDE SEQUENCE</scope>
    <source>
        <strain evidence="13">S481</strain>
    </source>
</reference>
<organism evidence="13 14">
    <name type="scientific">Fulvivirga lutea</name>
    <dbReference type="NCBI Taxonomy" id="2810512"/>
    <lineage>
        <taxon>Bacteria</taxon>
        <taxon>Pseudomonadati</taxon>
        <taxon>Bacteroidota</taxon>
        <taxon>Cytophagia</taxon>
        <taxon>Cytophagales</taxon>
        <taxon>Fulvivirgaceae</taxon>
        <taxon>Fulvivirga</taxon>
    </lineage>
</organism>
<feature type="transmembrane region" description="Helical" evidence="11">
    <location>
        <begin position="52"/>
        <end position="75"/>
    </location>
</feature>
<dbReference type="CDD" id="cd07340">
    <property type="entry name" value="M48B_Htpx_like"/>
    <property type="match status" value="1"/>
</dbReference>
<keyword evidence="5 10" id="KW-0378">Hydrolase</keyword>
<dbReference type="GO" id="GO:0046872">
    <property type="term" value="F:metal ion binding"/>
    <property type="evidence" value="ECO:0007669"/>
    <property type="project" value="UniProtKB-KW"/>
</dbReference>
<dbReference type="GO" id="GO:0004222">
    <property type="term" value="F:metalloendopeptidase activity"/>
    <property type="evidence" value="ECO:0007669"/>
    <property type="project" value="InterPro"/>
</dbReference>
<evidence type="ECO:0000256" key="4">
    <source>
        <dbReference type="ARBA" id="ARBA00022723"/>
    </source>
</evidence>
<accession>A0A975A2A8</accession>
<comment type="similarity">
    <text evidence="10">Belongs to the peptidase M48 family.</text>
</comment>
<dbReference type="Proteomes" id="UP000662783">
    <property type="component" value="Chromosome"/>
</dbReference>
<comment type="cofactor">
    <cofactor evidence="10">
        <name>Zn(2+)</name>
        <dbReference type="ChEBI" id="CHEBI:29105"/>
    </cofactor>
    <text evidence="10">Binds 1 zinc ion per subunit.</text>
</comment>
<evidence type="ECO:0000313" key="14">
    <source>
        <dbReference type="Proteomes" id="UP000662783"/>
    </source>
</evidence>
<sequence length="320" mass="35755">MQYVGVQTQIWRNNRHSILLLIGFPVLLLGMVWSIILILNKDEIGALDLANQYFLIAAPYVIAGVTIWFLIAWVAQGAMIRKATGAKPLERKENMRVYNLVENLAMSRGMRTPKINIIEDDSLNAFASGLTEKNYTITLSSGIINKLDDKELEAVIAHELTHIINKDVRLLVISIIFVGIFSFIAEGLMRTFLRSSTRRSSSSSSNGKKGKGGGGGIALIVIVVLVSYLISLLIRFSISRKREFMADAGAVELTKNPQALASALRKISEDPLIEAVRRDDVAQMFIEHPKKKKTSFFSFFTTLFATHPPIEKRIETLEQF</sequence>
<evidence type="ECO:0000313" key="13">
    <source>
        <dbReference type="EMBL" id="QSE99261.1"/>
    </source>
</evidence>
<evidence type="ECO:0000256" key="2">
    <source>
        <dbReference type="ARBA" id="ARBA00022670"/>
    </source>
</evidence>
<keyword evidence="9 11" id="KW-0472">Membrane</keyword>
<dbReference type="GO" id="GO:0006508">
    <property type="term" value="P:proteolysis"/>
    <property type="evidence" value="ECO:0007669"/>
    <property type="project" value="UniProtKB-KW"/>
</dbReference>
<feature type="transmembrane region" description="Helical" evidence="11">
    <location>
        <begin position="213"/>
        <end position="234"/>
    </location>
</feature>
<evidence type="ECO:0000256" key="9">
    <source>
        <dbReference type="ARBA" id="ARBA00023136"/>
    </source>
</evidence>
<evidence type="ECO:0000256" key="11">
    <source>
        <dbReference type="SAM" id="Phobius"/>
    </source>
</evidence>
<name>A0A975A2A8_9BACT</name>
<evidence type="ECO:0000256" key="3">
    <source>
        <dbReference type="ARBA" id="ARBA00022692"/>
    </source>
</evidence>
<dbReference type="InterPro" id="IPR001915">
    <property type="entry name" value="Peptidase_M48"/>
</dbReference>
<evidence type="ECO:0000256" key="8">
    <source>
        <dbReference type="ARBA" id="ARBA00023049"/>
    </source>
</evidence>
<proteinExistence type="inferred from homology"/>
<evidence type="ECO:0000256" key="6">
    <source>
        <dbReference type="ARBA" id="ARBA00022833"/>
    </source>
</evidence>
<dbReference type="PANTHER" id="PTHR43221:SF2">
    <property type="entry name" value="PROTEASE HTPX HOMOLOG"/>
    <property type="match status" value="1"/>
</dbReference>
<evidence type="ECO:0000256" key="1">
    <source>
        <dbReference type="ARBA" id="ARBA00022475"/>
    </source>
</evidence>
<keyword evidence="6 10" id="KW-0862">Zinc</keyword>
<dbReference type="InterPro" id="IPR050083">
    <property type="entry name" value="HtpX_protease"/>
</dbReference>
<dbReference type="EMBL" id="CP070608">
    <property type="protein sequence ID" value="QSE99261.1"/>
    <property type="molecule type" value="Genomic_DNA"/>
</dbReference>
<keyword evidence="14" id="KW-1185">Reference proteome</keyword>
<gene>
    <name evidence="13" type="ORF">JR347_09280</name>
</gene>
<evidence type="ECO:0000256" key="10">
    <source>
        <dbReference type="RuleBase" id="RU003983"/>
    </source>
</evidence>